<organism evidence="2 3">
    <name type="scientific">Stigmatella erecta</name>
    <dbReference type="NCBI Taxonomy" id="83460"/>
    <lineage>
        <taxon>Bacteria</taxon>
        <taxon>Pseudomonadati</taxon>
        <taxon>Myxococcota</taxon>
        <taxon>Myxococcia</taxon>
        <taxon>Myxococcales</taxon>
        <taxon>Cystobacterineae</taxon>
        <taxon>Archangiaceae</taxon>
        <taxon>Stigmatella</taxon>
    </lineage>
</organism>
<evidence type="ECO:0000313" key="3">
    <source>
        <dbReference type="Proteomes" id="UP000199181"/>
    </source>
</evidence>
<feature type="region of interest" description="Disordered" evidence="1">
    <location>
        <begin position="35"/>
        <end position="77"/>
    </location>
</feature>
<proteinExistence type="predicted"/>
<dbReference type="AlphaFoldDB" id="A0A1I0KJ79"/>
<dbReference type="RefSeq" id="WP_143076125.1">
    <property type="nucleotide sequence ID" value="NZ_FOIJ01000011.1"/>
</dbReference>
<protein>
    <submittedName>
        <fullName evidence="2">Uncharacterized protein</fullName>
    </submittedName>
</protein>
<evidence type="ECO:0000313" key="2">
    <source>
        <dbReference type="EMBL" id="SEU24992.1"/>
    </source>
</evidence>
<accession>A0A1I0KJ79</accession>
<evidence type="ECO:0000256" key="1">
    <source>
        <dbReference type="SAM" id="MobiDB-lite"/>
    </source>
</evidence>
<reference evidence="3" key="1">
    <citation type="submission" date="2016-10" db="EMBL/GenBank/DDBJ databases">
        <authorList>
            <person name="Varghese N."/>
            <person name="Submissions S."/>
        </authorList>
    </citation>
    <scope>NUCLEOTIDE SEQUENCE [LARGE SCALE GENOMIC DNA]</scope>
    <source>
        <strain evidence="3">DSM 16858</strain>
    </source>
</reference>
<dbReference type="Proteomes" id="UP000199181">
    <property type="component" value="Unassembled WGS sequence"/>
</dbReference>
<name>A0A1I0KJ79_9BACT</name>
<dbReference type="EMBL" id="FOIJ01000011">
    <property type="protein sequence ID" value="SEU24992.1"/>
    <property type="molecule type" value="Genomic_DNA"/>
</dbReference>
<gene>
    <name evidence="2" type="ORF">SAMN05443639_111166</name>
</gene>
<keyword evidence="3" id="KW-1185">Reference proteome</keyword>
<sequence length="96" mass="10165">MRSRQGSGAQGSWGRVLLGSTAGLLGALVGRKLARRQPLPPSGEASPPLATEPPRHEETLAVAEPVEPARSPVVRRGPNGRERYEFIGWEAAASSL</sequence>